<proteinExistence type="predicted"/>
<gene>
    <name evidence="1" type="ORF">F7725_024831</name>
</gene>
<organism evidence="1 2">
    <name type="scientific">Dissostichus mawsoni</name>
    <name type="common">Antarctic cod</name>
    <dbReference type="NCBI Taxonomy" id="36200"/>
    <lineage>
        <taxon>Eukaryota</taxon>
        <taxon>Metazoa</taxon>
        <taxon>Chordata</taxon>
        <taxon>Craniata</taxon>
        <taxon>Vertebrata</taxon>
        <taxon>Euteleostomi</taxon>
        <taxon>Actinopterygii</taxon>
        <taxon>Neopterygii</taxon>
        <taxon>Teleostei</taxon>
        <taxon>Neoteleostei</taxon>
        <taxon>Acanthomorphata</taxon>
        <taxon>Eupercaria</taxon>
        <taxon>Perciformes</taxon>
        <taxon>Notothenioidei</taxon>
        <taxon>Nototheniidae</taxon>
        <taxon>Dissostichus</taxon>
    </lineage>
</organism>
<dbReference type="EMBL" id="JAAKFY010000026">
    <property type="protein sequence ID" value="KAF3833627.1"/>
    <property type="molecule type" value="Genomic_DNA"/>
</dbReference>
<dbReference type="Proteomes" id="UP000518266">
    <property type="component" value="Unassembled WGS sequence"/>
</dbReference>
<reference evidence="1 2" key="1">
    <citation type="submission" date="2020-03" db="EMBL/GenBank/DDBJ databases">
        <title>Dissostichus mawsoni Genome sequencing and assembly.</title>
        <authorList>
            <person name="Park H."/>
        </authorList>
    </citation>
    <scope>NUCLEOTIDE SEQUENCE [LARGE SCALE GENOMIC DNA]</scope>
    <source>
        <strain evidence="1">DM0001</strain>
        <tissue evidence="1">Muscle</tissue>
    </source>
</reference>
<sequence>MTLSLSTSVLLFRRPCGRGVVSVECVFSYMRARLASEDAIMRFLSLWDTMQRSPAGNAHVQQHSFLSGRSGHLGLSAWALGGVVVMESVLCDLWAGLQDSNQEVCKRKCGNGLWISRDSDQTLQHSSVSCIDLCINSA</sequence>
<keyword evidence="2" id="KW-1185">Reference proteome</keyword>
<evidence type="ECO:0000313" key="1">
    <source>
        <dbReference type="EMBL" id="KAF3833627.1"/>
    </source>
</evidence>
<comment type="caution">
    <text evidence="1">The sequence shown here is derived from an EMBL/GenBank/DDBJ whole genome shotgun (WGS) entry which is preliminary data.</text>
</comment>
<dbReference type="AlphaFoldDB" id="A0A7J5XAH7"/>
<name>A0A7J5XAH7_DISMA</name>
<evidence type="ECO:0000313" key="2">
    <source>
        <dbReference type="Proteomes" id="UP000518266"/>
    </source>
</evidence>
<protein>
    <submittedName>
        <fullName evidence="1">Uncharacterized protein</fullName>
    </submittedName>
</protein>
<accession>A0A7J5XAH7</accession>